<reference evidence="1 2" key="1">
    <citation type="journal article" date="2013" name="PLoS ONE">
        <title>Predicting the Proteins of Angomonas deanei, Strigomonas culicis and Their Respective Endosymbionts Reveals New Aspects of the Trypanosomatidae Family.</title>
        <authorList>
            <person name="Motta M.C."/>
            <person name="Martins A.C."/>
            <person name="de Souza S.S."/>
            <person name="Catta-Preta C.M."/>
            <person name="Silva R."/>
            <person name="Klein C.C."/>
            <person name="de Almeida L.G."/>
            <person name="de Lima Cunha O."/>
            <person name="Ciapina L.P."/>
            <person name="Brocchi M."/>
            <person name="Colabardini A.C."/>
            <person name="de Araujo Lima B."/>
            <person name="Machado C.R."/>
            <person name="de Almeida Soares C.M."/>
            <person name="Probst C.M."/>
            <person name="de Menezes C.B."/>
            <person name="Thompson C.E."/>
            <person name="Bartholomeu D.C."/>
            <person name="Gradia D.F."/>
            <person name="Pavoni D.P."/>
            <person name="Grisard E.C."/>
            <person name="Fantinatti-Garboggini F."/>
            <person name="Marchini F.K."/>
            <person name="Rodrigues-Luiz G.F."/>
            <person name="Wagner G."/>
            <person name="Goldman G.H."/>
            <person name="Fietto J.L."/>
            <person name="Elias M.C."/>
            <person name="Goldman M.H."/>
            <person name="Sagot M.F."/>
            <person name="Pereira M."/>
            <person name="Stoco P.H."/>
            <person name="de Mendonca-Neto R.P."/>
            <person name="Teixeira S.M."/>
            <person name="Maciel T.E."/>
            <person name="de Oliveira Mendes T.A."/>
            <person name="Urmenyi T.P."/>
            <person name="de Souza W."/>
            <person name="Schenkman S."/>
            <person name="de Vasconcelos A.T."/>
        </authorList>
    </citation>
    <scope>NUCLEOTIDE SEQUENCE [LARGE SCALE GENOMIC DNA]</scope>
</reference>
<dbReference type="Proteomes" id="UP000015354">
    <property type="component" value="Unassembled WGS sequence"/>
</dbReference>
<comment type="caution">
    <text evidence="1">The sequence shown here is derived from an EMBL/GenBank/DDBJ whole genome shotgun (WGS) entry which is preliminary data.</text>
</comment>
<proteinExistence type="predicted"/>
<dbReference type="EMBL" id="ATMH01011635">
    <property type="protein sequence ID" value="EPY15954.1"/>
    <property type="molecule type" value="Genomic_DNA"/>
</dbReference>
<accession>S9TG90</accession>
<keyword evidence="2" id="KW-1185">Reference proteome</keyword>
<evidence type="ECO:0000313" key="1">
    <source>
        <dbReference type="EMBL" id="EPY15954.1"/>
    </source>
</evidence>
<protein>
    <submittedName>
        <fullName evidence="1">Uncharacterized protein</fullName>
    </submittedName>
</protein>
<dbReference type="AlphaFoldDB" id="S9TG90"/>
<sequence>MNIFRNKPQQQKKNVFFFLNMTLNSHGPIMCVFSSVCYKVSFDVLFLSPSLPFGPHSPFTSLQSFFFTLYNNSASYTGII</sequence>
<organism evidence="1 2">
    <name type="scientific">Strigomonas culicis</name>
    <dbReference type="NCBI Taxonomy" id="28005"/>
    <lineage>
        <taxon>Eukaryota</taxon>
        <taxon>Discoba</taxon>
        <taxon>Euglenozoa</taxon>
        <taxon>Kinetoplastea</taxon>
        <taxon>Metakinetoplastina</taxon>
        <taxon>Trypanosomatida</taxon>
        <taxon>Trypanosomatidae</taxon>
        <taxon>Strigomonadinae</taxon>
        <taxon>Strigomonas</taxon>
    </lineage>
</organism>
<evidence type="ECO:0000313" key="2">
    <source>
        <dbReference type="Proteomes" id="UP000015354"/>
    </source>
</evidence>
<name>S9TG90_9TRYP</name>
<gene>
    <name evidence="1" type="ORF">STCU_11651</name>
</gene>